<dbReference type="Pfam" id="PF10463">
    <property type="entry name" value="Peptidase_U49"/>
    <property type="match status" value="1"/>
</dbReference>
<organism evidence="1 2">
    <name type="scientific">Reyranella soli</name>
    <dbReference type="NCBI Taxonomy" id="1230389"/>
    <lineage>
        <taxon>Bacteria</taxon>
        <taxon>Pseudomonadati</taxon>
        <taxon>Pseudomonadota</taxon>
        <taxon>Alphaproteobacteria</taxon>
        <taxon>Hyphomicrobiales</taxon>
        <taxon>Reyranellaceae</taxon>
        <taxon>Reyranella</taxon>
    </lineage>
</organism>
<name>A0A512NN93_9HYPH</name>
<accession>A0A512NN93</accession>
<comment type="caution">
    <text evidence="1">The sequence shown here is derived from an EMBL/GenBank/DDBJ whole genome shotgun (WGS) entry which is preliminary data.</text>
</comment>
<gene>
    <name evidence="1" type="ORF">RSO01_75920</name>
</gene>
<dbReference type="InterPro" id="IPR019504">
    <property type="entry name" value="Peptidase_U49_Lit_pept"/>
</dbReference>
<dbReference type="RefSeq" id="WP_147155775.1">
    <property type="nucleotide sequence ID" value="NZ_BKAJ01000164.1"/>
</dbReference>
<keyword evidence="2" id="KW-1185">Reference proteome</keyword>
<sequence>MAASTREVTEPLFKFAARAPFNIAPERGAELAADIFGTGKWELRPSGTEANFYAVPPDKAIYLSYAGLASLWCISYAAFNVADVASRLQRAPKAPGQMEINIGQEYALRKIPAHIAYSKALFRQDQDWPDDLPQPQPSAGLDTSEGRVNNAFYGALSWIILHEIAHVHHGDEKLLPASLLVRQEYRADDFATCWILDNAGSGLYREFRVLVIVIALTWLFLHEQTIGIGTDHPPAILRFREASALFQAGDRSVGLENAAYVLKALLDPATPAPQHDTAKDMFQWVSARLEDIFKAP</sequence>
<dbReference type="Proteomes" id="UP000321058">
    <property type="component" value="Unassembled WGS sequence"/>
</dbReference>
<dbReference type="AlphaFoldDB" id="A0A512NN93"/>
<proteinExistence type="predicted"/>
<reference evidence="1 2" key="1">
    <citation type="submission" date="2019-07" db="EMBL/GenBank/DDBJ databases">
        <title>Whole genome shotgun sequence of Reyranella soli NBRC 108950.</title>
        <authorList>
            <person name="Hosoyama A."/>
            <person name="Uohara A."/>
            <person name="Ohji S."/>
            <person name="Ichikawa N."/>
        </authorList>
    </citation>
    <scope>NUCLEOTIDE SEQUENCE [LARGE SCALE GENOMIC DNA]</scope>
    <source>
        <strain evidence="1 2">NBRC 108950</strain>
    </source>
</reference>
<evidence type="ECO:0000313" key="1">
    <source>
        <dbReference type="EMBL" id="GEP60426.1"/>
    </source>
</evidence>
<protein>
    <submittedName>
        <fullName evidence="1">Uncharacterized protein</fullName>
    </submittedName>
</protein>
<dbReference type="EMBL" id="BKAJ01000164">
    <property type="protein sequence ID" value="GEP60426.1"/>
    <property type="molecule type" value="Genomic_DNA"/>
</dbReference>
<dbReference type="OrthoDB" id="8421534at2"/>
<evidence type="ECO:0000313" key="2">
    <source>
        <dbReference type="Proteomes" id="UP000321058"/>
    </source>
</evidence>